<dbReference type="EMBL" id="FTNO01000004">
    <property type="protein sequence ID" value="SIR76568.1"/>
    <property type="molecule type" value="Genomic_DNA"/>
</dbReference>
<evidence type="ECO:0000313" key="2">
    <source>
        <dbReference type="Proteomes" id="UP000186914"/>
    </source>
</evidence>
<accession>A0A1N7DLC9</accession>
<name>A0A1N7DLC9_9EURY</name>
<gene>
    <name evidence="1" type="ORF">SAMN05421858_3717</name>
</gene>
<protein>
    <submittedName>
        <fullName evidence="1">Uncharacterized protein</fullName>
    </submittedName>
</protein>
<sequence length="43" mass="5052">MLDGVVLMQLTDYIDDEDLVLYSENSPEDWISTTHPLHVQDFR</sequence>
<evidence type="ECO:0000313" key="1">
    <source>
        <dbReference type="EMBL" id="SIR76568.1"/>
    </source>
</evidence>
<keyword evidence="2" id="KW-1185">Reference proteome</keyword>
<organism evidence="1 2">
    <name type="scientific">Haladaptatus litoreus</name>
    <dbReference type="NCBI Taxonomy" id="553468"/>
    <lineage>
        <taxon>Archaea</taxon>
        <taxon>Methanobacteriati</taxon>
        <taxon>Methanobacteriota</taxon>
        <taxon>Stenosarchaea group</taxon>
        <taxon>Halobacteria</taxon>
        <taxon>Halobacteriales</taxon>
        <taxon>Haladaptataceae</taxon>
        <taxon>Haladaptatus</taxon>
    </lineage>
</organism>
<proteinExistence type="predicted"/>
<dbReference type="Proteomes" id="UP000186914">
    <property type="component" value="Unassembled WGS sequence"/>
</dbReference>
<dbReference type="AlphaFoldDB" id="A0A1N7DLC9"/>
<reference evidence="2" key="1">
    <citation type="submission" date="2017-01" db="EMBL/GenBank/DDBJ databases">
        <authorList>
            <person name="Varghese N."/>
            <person name="Submissions S."/>
        </authorList>
    </citation>
    <scope>NUCLEOTIDE SEQUENCE [LARGE SCALE GENOMIC DNA]</scope>
    <source>
        <strain evidence="2">CGMCC 1.7737</strain>
    </source>
</reference>